<protein>
    <submittedName>
        <fullName evidence="2">Uncharacterized protein</fullName>
    </submittedName>
</protein>
<keyword evidence="3" id="KW-1185">Reference proteome</keyword>
<evidence type="ECO:0000313" key="3">
    <source>
        <dbReference type="Proteomes" id="UP000823388"/>
    </source>
</evidence>
<feature type="compositionally biased region" description="Pro residues" evidence="1">
    <location>
        <begin position="88"/>
        <end position="101"/>
    </location>
</feature>
<accession>A0A8T0REH3</accession>
<dbReference type="AlphaFoldDB" id="A0A8T0REH3"/>
<evidence type="ECO:0000256" key="1">
    <source>
        <dbReference type="SAM" id="MobiDB-lite"/>
    </source>
</evidence>
<dbReference type="Proteomes" id="UP000823388">
    <property type="component" value="Chromosome 6K"/>
</dbReference>
<organism evidence="2 3">
    <name type="scientific">Panicum virgatum</name>
    <name type="common">Blackwell switchgrass</name>
    <dbReference type="NCBI Taxonomy" id="38727"/>
    <lineage>
        <taxon>Eukaryota</taxon>
        <taxon>Viridiplantae</taxon>
        <taxon>Streptophyta</taxon>
        <taxon>Embryophyta</taxon>
        <taxon>Tracheophyta</taxon>
        <taxon>Spermatophyta</taxon>
        <taxon>Magnoliopsida</taxon>
        <taxon>Liliopsida</taxon>
        <taxon>Poales</taxon>
        <taxon>Poaceae</taxon>
        <taxon>PACMAD clade</taxon>
        <taxon>Panicoideae</taxon>
        <taxon>Panicodae</taxon>
        <taxon>Paniceae</taxon>
        <taxon>Panicinae</taxon>
        <taxon>Panicum</taxon>
        <taxon>Panicum sect. Hiantes</taxon>
    </lineage>
</organism>
<evidence type="ECO:0000313" key="2">
    <source>
        <dbReference type="EMBL" id="KAG2583233.1"/>
    </source>
</evidence>
<proteinExistence type="predicted"/>
<name>A0A8T0REH3_PANVG</name>
<gene>
    <name evidence="2" type="ORF">PVAP13_6KG154200</name>
</gene>
<dbReference type="EMBL" id="CM029047">
    <property type="protein sequence ID" value="KAG2583233.1"/>
    <property type="molecule type" value="Genomic_DNA"/>
</dbReference>
<reference evidence="2 3" key="1">
    <citation type="submission" date="2020-05" db="EMBL/GenBank/DDBJ databases">
        <title>WGS assembly of Panicum virgatum.</title>
        <authorList>
            <person name="Lovell J.T."/>
            <person name="Jenkins J."/>
            <person name="Shu S."/>
            <person name="Juenger T.E."/>
            <person name="Schmutz J."/>
        </authorList>
    </citation>
    <scope>NUCLEOTIDE SEQUENCE [LARGE SCALE GENOMIC DNA]</scope>
    <source>
        <strain evidence="3">cv. AP13</strain>
    </source>
</reference>
<feature type="region of interest" description="Disordered" evidence="1">
    <location>
        <begin position="13"/>
        <end position="46"/>
    </location>
</feature>
<sequence>MQRNHVCLEINHTGDRKLAPPHTPHPHHVHPCDRYPSSPPSSLRPTSNKCGAPFLMCCASTASDSIPERLPLDTLVQPLSLPLLSVRRPPPLCPPPSPSSPTAPNHDPTAPPPSRAQAADGTPTPHARHPLLHPP</sequence>
<comment type="caution">
    <text evidence="2">The sequence shown here is derived from an EMBL/GenBank/DDBJ whole genome shotgun (WGS) entry which is preliminary data.</text>
</comment>
<feature type="region of interest" description="Disordered" evidence="1">
    <location>
        <begin position="84"/>
        <end position="135"/>
    </location>
</feature>
<feature type="compositionally biased region" description="Basic residues" evidence="1">
    <location>
        <begin position="126"/>
        <end position="135"/>
    </location>
</feature>